<evidence type="ECO:0000313" key="3">
    <source>
        <dbReference type="EMBL" id="CAL4142652.1"/>
    </source>
</evidence>
<dbReference type="GO" id="GO:0007266">
    <property type="term" value="P:Rho protein signal transduction"/>
    <property type="evidence" value="ECO:0007669"/>
    <property type="project" value="TreeGrafter"/>
</dbReference>
<evidence type="ECO:0000256" key="1">
    <source>
        <dbReference type="SAM" id="MobiDB-lite"/>
    </source>
</evidence>
<feature type="non-terminal residue" evidence="3">
    <location>
        <position position="1"/>
    </location>
</feature>
<accession>A0AAV2RVL5</accession>
<protein>
    <recommendedName>
        <fullName evidence="2">Rho-GAP domain-containing protein</fullName>
    </recommendedName>
</protein>
<dbReference type="PROSITE" id="PS50238">
    <property type="entry name" value="RHOGAP"/>
    <property type="match status" value="1"/>
</dbReference>
<dbReference type="GO" id="GO:0008361">
    <property type="term" value="P:regulation of cell size"/>
    <property type="evidence" value="ECO:0007669"/>
    <property type="project" value="TreeGrafter"/>
</dbReference>
<feature type="compositionally biased region" description="Basic and acidic residues" evidence="1">
    <location>
        <begin position="1"/>
        <end position="27"/>
    </location>
</feature>
<dbReference type="InterPro" id="IPR008936">
    <property type="entry name" value="Rho_GTPase_activation_prot"/>
</dbReference>
<dbReference type="GO" id="GO:0005096">
    <property type="term" value="F:GTPase activator activity"/>
    <property type="evidence" value="ECO:0007669"/>
    <property type="project" value="TreeGrafter"/>
</dbReference>
<feature type="domain" description="Rho-GAP" evidence="2">
    <location>
        <begin position="44"/>
        <end position="233"/>
    </location>
</feature>
<dbReference type="InterPro" id="IPR051978">
    <property type="entry name" value="Rho-GAP_domain"/>
</dbReference>
<evidence type="ECO:0000313" key="4">
    <source>
        <dbReference type="Proteomes" id="UP001497623"/>
    </source>
</evidence>
<name>A0AAV2RVL5_MEGNR</name>
<dbReference type="Gene3D" id="1.10.555.10">
    <property type="entry name" value="Rho GTPase activation protein"/>
    <property type="match status" value="1"/>
</dbReference>
<reference evidence="3 4" key="1">
    <citation type="submission" date="2024-05" db="EMBL/GenBank/DDBJ databases">
        <authorList>
            <person name="Wallberg A."/>
        </authorList>
    </citation>
    <scope>NUCLEOTIDE SEQUENCE [LARGE SCALE GENOMIC DNA]</scope>
</reference>
<sequence length="242" mass="27890">EEQRIKAEERKRVKEEDKLKKQAEKDKRKLAKVSAKGAKGPPEAKLEDFVQSAECAIPLFMEKCVKFIEKEGLDSEGIYRVPGNKVHVEQLTTKFKEENGVDFSELDIPVNAAATALKDYLKQLPPLLPQDKMEQLTSIASIGDRSLRLLQLKQLLTGLPRVNFEVLKYIFQHFVRVAENCKLNSMDSKNLAICWWPTLLHTLQFNDISEFESQRPHIEDIIQTLIDQFPFLFQGKEDYVMV</sequence>
<dbReference type="InterPro" id="IPR000198">
    <property type="entry name" value="RhoGAP_dom"/>
</dbReference>
<keyword evidence="4" id="KW-1185">Reference proteome</keyword>
<evidence type="ECO:0000259" key="2">
    <source>
        <dbReference type="PROSITE" id="PS50238"/>
    </source>
</evidence>
<dbReference type="Pfam" id="PF00620">
    <property type="entry name" value="RhoGAP"/>
    <property type="match status" value="1"/>
</dbReference>
<dbReference type="SUPFAM" id="SSF48350">
    <property type="entry name" value="GTPase activation domain, GAP"/>
    <property type="match status" value="1"/>
</dbReference>
<gene>
    <name evidence="3" type="ORF">MNOR_LOCUS29167</name>
</gene>
<dbReference type="GO" id="GO:0005829">
    <property type="term" value="C:cytosol"/>
    <property type="evidence" value="ECO:0007669"/>
    <property type="project" value="TreeGrafter"/>
</dbReference>
<dbReference type="EMBL" id="CAXKWB010033312">
    <property type="protein sequence ID" value="CAL4142652.1"/>
    <property type="molecule type" value="Genomic_DNA"/>
</dbReference>
<dbReference type="AlphaFoldDB" id="A0AAV2RVL5"/>
<feature type="region of interest" description="Disordered" evidence="1">
    <location>
        <begin position="1"/>
        <end position="42"/>
    </location>
</feature>
<dbReference type="Proteomes" id="UP001497623">
    <property type="component" value="Unassembled WGS sequence"/>
</dbReference>
<dbReference type="PANTHER" id="PTHR46005">
    <property type="entry name" value="RHO GTPASE-ACTIVATING PROTEIN 190"/>
    <property type="match status" value="1"/>
</dbReference>
<comment type="caution">
    <text evidence="3">The sequence shown here is derived from an EMBL/GenBank/DDBJ whole genome shotgun (WGS) entry which is preliminary data.</text>
</comment>
<organism evidence="3 4">
    <name type="scientific">Meganyctiphanes norvegica</name>
    <name type="common">Northern krill</name>
    <name type="synonym">Thysanopoda norvegica</name>
    <dbReference type="NCBI Taxonomy" id="48144"/>
    <lineage>
        <taxon>Eukaryota</taxon>
        <taxon>Metazoa</taxon>
        <taxon>Ecdysozoa</taxon>
        <taxon>Arthropoda</taxon>
        <taxon>Crustacea</taxon>
        <taxon>Multicrustacea</taxon>
        <taxon>Malacostraca</taxon>
        <taxon>Eumalacostraca</taxon>
        <taxon>Eucarida</taxon>
        <taxon>Euphausiacea</taxon>
        <taxon>Euphausiidae</taxon>
        <taxon>Meganyctiphanes</taxon>
    </lineage>
</organism>
<dbReference type="SMART" id="SM00324">
    <property type="entry name" value="RhoGAP"/>
    <property type="match status" value="1"/>
</dbReference>
<dbReference type="GO" id="GO:0050770">
    <property type="term" value="P:regulation of axonogenesis"/>
    <property type="evidence" value="ECO:0007669"/>
    <property type="project" value="TreeGrafter"/>
</dbReference>
<dbReference type="PANTHER" id="PTHR46005:SF4">
    <property type="entry name" value="RHO GTPASE-ACTIVATING PROTEIN 190"/>
    <property type="match status" value="1"/>
</dbReference>
<proteinExistence type="predicted"/>